<reference evidence="2" key="1">
    <citation type="submission" date="2016-01" db="EMBL/GenBank/DDBJ databases">
        <authorList>
            <person name="Husnik F."/>
        </authorList>
    </citation>
    <scope>NUCLEOTIDE SEQUENCE [LARGE SCALE GENOMIC DNA]</scope>
</reference>
<organism evidence="1 2">
    <name type="scientific">Candidatus Doolittlea endobia</name>
    <dbReference type="NCBI Taxonomy" id="1778262"/>
    <lineage>
        <taxon>Bacteria</taxon>
        <taxon>Pseudomonadati</taxon>
        <taxon>Pseudomonadota</taxon>
        <taxon>Gammaproteobacteria</taxon>
        <taxon>Enterobacterales</taxon>
        <taxon>Enterobacteriaceae</taxon>
        <taxon>Candidatus Doolittlea</taxon>
    </lineage>
</organism>
<evidence type="ECO:0000313" key="1">
    <source>
        <dbReference type="EMBL" id="CUX96696.1"/>
    </source>
</evidence>
<dbReference type="EMBL" id="LN999833">
    <property type="protein sequence ID" value="CUX96696.1"/>
    <property type="molecule type" value="Genomic_DNA"/>
</dbReference>
<protein>
    <submittedName>
        <fullName evidence="1">Uncharacterized protein</fullName>
    </submittedName>
</protein>
<accession>A0A143WS99</accession>
<proteinExistence type="predicted"/>
<keyword evidence="2" id="KW-1185">Reference proteome</keyword>
<name>A0A143WS99_9ENTR</name>
<dbReference type="Proteomes" id="UP000095322">
    <property type="component" value="Chromosome I"/>
</dbReference>
<dbReference type="KEGG" id="den:MHIR_DE00421"/>
<sequence>MMLQADIQEMFRLKRCIVFSFNSYERTGLFCK</sequence>
<gene>
    <name evidence="1" type="ORF">MHIR_DE00421</name>
</gene>
<dbReference type="STRING" id="1778262.MHIR_DE00421"/>
<evidence type="ECO:0000313" key="2">
    <source>
        <dbReference type="Proteomes" id="UP000095322"/>
    </source>
</evidence>
<dbReference type="AlphaFoldDB" id="A0A143WS99"/>